<reference evidence="1 2" key="1">
    <citation type="submission" date="2018-11" db="EMBL/GenBank/DDBJ databases">
        <authorList>
            <consortium name="Pathogen Informatics"/>
        </authorList>
    </citation>
    <scope>NUCLEOTIDE SEQUENCE [LARGE SCALE GENOMIC DNA]</scope>
    <source>
        <strain>Denwood</strain>
        <strain evidence="2">Zambia</strain>
    </source>
</reference>
<organism evidence="1 2">
    <name type="scientific">Schistosoma mattheei</name>
    <dbReference type="NCBI Taxonomy" id="31246"/>
    <lineage>
        <taxon>Eukaryota</taxon>
        <taxon>Metazoa</taxon>
        <taxon>Spiralia</taxon>
        <taxon>Lophotrochozoa</taxon>
        <taxon>Platyhelminthes</taxon>
        <taxon>Trematoda</taxon>
        <taxon>Digenea</taxon>
        <taxon>Strigeidida</taxon>
        <taxon>Schistosomatoidea</taxon>
        <taxon>Schistosomatidae</taxon>
        <taxon>Schistosoma</taxon>
    </lineage>
</organism>
<proteinExistence type="predicted"/>
<gene>
    <name evidence="1" type="ORF">SMTD_LOCUS347</name>
</gene>
<dbReference type="Proteomes" id="UP000269396">
    <property type="component" value="Unassembled WGS sequence"/>
</dbReference>
<dbReference type="AlphaFoldDB" id="A0A183NE11"/>
<name>A0A183NE11_9TREM</name>
<evidence type="ECO:0000313" key="1">
    <source>
        <dbReference type="EMBL" id="VDO69624.1"/>
    </source>
</evidence>
<dbReference type="EMBL" id="UZAL01000288">
    <property type="protein sequence ID" value="VDO69624.1"/>
    <property type="molecule type" value="Genomic_DNA"/>
</dbReference>
<protein>
    <submittedName>
        <fullName evidence="1">Uncharacterized protein</fullName>
    </submittedName>
</protein>
<sequence>MWHQCLKSLTSSLSHVGRCRLLGWVCVTIVTNACRLCLTWLRIDHNGIGVIHSLFPLKL</sequence>
<accession>A0A183NE11</accession>
<evidence type="ECO:0000313" key="2">
    <source>
        <dbReference type="Proteomes" id="UP000269396"/>
    </source>
</evidence>
<keyword evidence="2" id="KW-1185">Reference proteome</keyword>